<name>A0A0L6JM68_9FIRM</name>
<proteinExistence type="predicted"/>
<keyword evidence="2" id="KW-1185">Reference proteome</keyword>
<accession>A0A0L6JM68</accession>
<dbReference type="Proteomes" id="UP000036923">
    <property type="component" value="Unassembled WGS sequence"/>
</dbReference>
<evidence type="ECO:0000313" key="2">
    <source>
        <dbReference type="Proteomes" id="UP000036923"/>
    </source>
</evidence>
<comment type="caution">
    <text evidence="1">The sequence shown here is derived from an EMBL/GenBank/DDBJ whole genome shotgun (WGS) entry which is preliminary data.</text>
</comment>
<gene>
    <name evidence="1" type="ORF">Bccel_1762</name>
</gene>
<dbReference type="AlphaFoldDB" id="A0A0L6JM68"/>
<evidence type="ECO:0000313" key="1">
    <source>
        <dbReference type="EMBL" id="KNY26497.1"/>
    </source>
</evidence>
<dbReference type="STRING" id="398512.Bccel_1762"/>
<protein>
    <submittedName>
        <fullName evidence="1">Uncharacterized protein</fullName>
    </submittedName>
</protein>
<sequence length="145" mass="17234">MCIGLFSVHSITVEMWHNINTKEIGTVYPKYGKWVENIMINELEIIANTNSLQKRRNITGEIFFKVGEFSFPEQNWNDFIIIVLVWWLSAYKTFVENDKQPFKLIFMDGSFEIKIKRITEGILVLNFFEDYVQLPVVKHIRVLFH</sequence>
<reference evidence="2" key="1">
    <citation type="submission" date="2015-07" db="EMBL/GenBank/DDBJ databases">
        <title>Near-Complete Genome Sequence of the Cellulolytic Bacterium Bacteroides (Pseudobacteroides) cellulosolvens ATCC 35603.</title>
        <authorList>
            <person name="Dassa B."/>
            <person name="Utturkar S.M."/>
            <person name="Klingeman D.M."/>
            <person name="Hurt R.A."/>
            <person name="Keller M."/>
            <person name="Xu J."/>
            <person name="Reddy Y.H.K."/>
            <person name="Borovok I."/>
            <person name="Grinberg I.R."/>
            <person name="Lamed R."/>
            <person name="Zhivin O."/>
            <person name="Bayer E.A."/>
            <person name="Brown S.D."/>
        </authorList>
    </citation>
    <scope>NUCLEOTIDE SEQUENCE [LARGE SCALE GENOMIC DNA]</scope>
    <source>
        <strain evidence="2">DSM 2933</strain>
    </source>
</reference>
<organism evidence="1 2">
    <name type="scientific">Pseudobacteroides cellulosolvens ATCC 35603 = DSM 2933</name>
    <dbReference type="NCBI Taxonomy" id="398512"/>
    <lineage>
        <taxon>Bacteria</taxon>
        <taxon>Bacillati</taxon>
        <taxon>Bacillota</taxon>
        <taxon>Clostridia</taxon>
        <taxon>Eubacteriales</taxon>
        <taxon>Oscillospiraceae</taxon>
        <taxon>Pseudobacteroides</taxon>
    </lineage>
</organism>
<dbReference type="EMBL" id="LGTC01000001">
    <property type="protein sequence ID" value="KNY26497.1"/>
    <property type="molecule type" value="Genomic_DNA"/>
</dbReference>
<dbReference type="eggNOG" id="ENOG5033AAB">
    <property type="taxonomic scope" value="Bacteria"/>
</dbReference>